<feature type="transmembrane region" description="Helical" evidence="1">
    <location>
        <begin position="740"/>
        <end position="768"/>
    </location>
</feature>
<dbReference type="PANTHER" id="PTHR22576:SF37">
    <property type="entry name" value="MUCOSA-ASSOCIATED LYMPHOID TISSUE LYMPHOMA TRANSLOCATION PROTEIN 1"/>
    <property type="match status" value="1"/>
</dbReference>
<dbReference type="EMBL" id="QHKI01000004">
    <property type="protein sequence ID" value="RSM88691.1"/>
    <property type="molecule type" value="Genomic_DNA"/>
</dbReference>
<evidence type="ECO:0000259" key="2">
    <source>
        <dbReference type="Pfam" id="PF00656"/>
    </source>
</evidence>
<dbReference type="RefSeq" id="WP_037272749.1">
    <property type="nucleotide sequence ID" value="NZ_QHKI01000004.1"/>
</dbReference>
<name>A0A428ZL53_KIBAR</name>
<keyword evidence="1" id="KW-0472">Membrane</keyword>
<reference evidence="3 4" key="1">
    <citation type="submission" date="2018-05" db="EMBL/GenBank/DDBJ databases">
        <title>Evolution of GPA BGCs.</title>
        <authorList>
            <person name="Waglechner N."/>
            <person name="Wright G.D."/>
        </authorList>
    </citation>
    <scope>NUCLEOTIDE SEQUENCE [LARGE SCALE GENOMIC DNA]</scope>
    <source>
        <strain evidence="3 4">A82846</strain>
    </source>
</reference>
<dbReference type="InterPro" id="IPR052039">
    <property type="entry name" value="Caspase-related_regulators"/>
</dbReference>
<dbReference type="Pfam" id="PF00656">
    <property type="entry name" value="Peptidase_C14"/>
    <property type="match status" value="1"/>
</dbReference>
<organism evidence="3 4">
    <name type="scientific">Kibdelosporangium aridum</name>
    <dbReference type="NCBI Taxonomy" id="2030"/>
    <lineage>
        <taxon>Bacteria</taxon>
        <taxon>Bacillati</taxon>
        <taxon>Actinomycetota</taxon>
        <taxon>Actinomycetes</taxon>
        <taxon>Pseudonocardiales</taxon>
        <taxon>Pseudonocardiaceae</taxon>
        <taxon>Kibdelosporangium</taxon>
    </lineage>
</organism>
<gene>
    <name evidence="3" type="ORF">DMH04_08710</name>
</gene>
<sequence>MKRALLIGSQTQGLSGVHRDIEAMDDVLSRIGFTTIPSMDGHATTDEILARYRGLIEDTGPDDIAVVYYSGHGGRMRNPLHAEDPTLPTWLQYIVPTDADDRSDERARCVLAEELSLLQWDLTEKTENVTVILDCCHAARMSRRGAALPKANDQLAFPEEDLVQRWRAARAANGMSADGNPNAVRVVACSPDQSAFEDYVPELGGRHGMLTAALVQILDKDLGITWSDALEVVRNRVVAEQRPDIEGPADRLLFSLQTRGALGVLPVRVKGTTALLPEAAVFGVTAGDRYALTKPGSDEPFAEAVVVRIVGADAVLQFDGDATQLPVGTSAWPKDVALTRRPVAVLPVDSPHRAELVAAFEKTAGVQPTDHNDGVLATAQIEEDTVNLFDVAGEPLFAQPMPFHKATDAVRVLAIADHVRMLPSGKDKASLPDDVTVSYHRLLPGGREVEVTSGEHLFVGDQLVVRCTNSSLSNRYVNVFDVGLAGAVTELTTSEGSGVTLARDETYELGREWEEGGLPLMWPETLPTGAPRLESFVTVIADRKVDALGRLGQPGVVRAAGGSVNDLARIVDDLAVGRRDVPRPGAGAGVRWRVDRFDFLLHPSARPAGDEPRFELEERPDNSFRLLLPRGVRPPKRIALRLKELTVHSNRSILKSRVRIDAVVITAAPAEEGGPYRASTMRFDRVKDGDRLPFDDVLIYEGPVARFLDIALWVAKDDSPDTDLADLLVTQTADEQVSNAVITLAALAVAAPAAAAIAGSVAAVAVLVRSAARVLEKLQGNSIGVYRTTLLPHQKFGAADGIGRHPEQGLLRANDMSFAFEVVAVDP</sequence>
<evidence type="ECO:0000313" key="4">
    <source>
        <dbReference type="Proteomes" id="UP000287547"/>
    </source>
</evidence>
<dbReference type="Gene3D" id="3.40.50.1460">
    <property type="match status" value="1"/>
</dbReference>
<feature type="domain" description="Peptidase C14 caspase" evidence="2">
    <location>
        <begin position="2"/>
        <end position="246"/>
    </location>
</feature>
<dbReference type="AlphaFoldDB" id="A0A428ZL53"/>
<comment type="caution">
    <text evidence="3">The sequence shown here is derived from an EMBL/GenBank/DDBJ whole genome shotgun (WGS) entry which is preliminary data.</text>
</comment>
<keyword evidence="1" id="KW-0812">Transmembrane</keyword>
<dbReference type="InterPro" id="IPR011600">
    <property type="entry name" value="Pept_C14_caspase"/>
</dbReference>
<dbReference type="GO" id="GO:0006508">
    <property type="term" value="P:proteolysis"/>
    <property type="evidence" value="ECO:0007669"/>
    <property type="project" value="InterPro"/>
</dbReference>
<evidence type="ECO:0000313" key="3">
    <source>
        <dbReference type="EMBL" id="RSM88691.1"/>
    </source>
</evidence>
<evidence type="ECO:0000256" key="1">
    <source>
        <dbReference type="SAM" id="Phobius"/>
    </source>
</evidence>
<dbReference type="GO" id="GO:0004197">
    <property type="term" value="F:cysteine-type endopeptidase activity"/>
    <property type="evidence" value="ECO:0007669"/>
    <property type="project" value="InterPro"/>
</dbReference>
<accession>A0A428ZL53</accession>
<dbReference type="OrthoDB" id="8447555at2"/>
<dbReference type="Proteomes" id="UP000287547">
    <property type="component" value="Unassembled WGS sequence"/>
</dbReference>
<dbReference type="InterPro" id="IPR029030">
    <property type="entry name" value="Caspase-like_dom_sf"/>
</dbReference>
<dbReference type="SUPFAM" id="SSF52129">
    <property type="entry name" value="Caspase-like"/>
    <property type="match status" value="1"/>
</dbReference>
<dbReference type="PANTHER" id="PTHR22576">
    <property type="entry name" value="MUCOSA ASSOCIATED LYMPHOID TISSUE LYMPHOMA TRANSLOCATION PROTEIN 1/PARACASPASE"/>
    <property type="match status" value="1"/>
</dbReference>
<proteinExistence type="predicted"/>
<keyword evidence="1" id="KW-1133">Transmembrane helix</keyword>
<protein>
    <submittedName>
        <fullName evidence="3">Caspase family protein</fullName>
    </submittedName>
</protein>